<comment type="caution">
    <text evidence="2">The sequence shown here is derived from an EMBL/GenBank/DDBJ whole genome shotgun (WGS) entry which is preliminary data.</text>
</comment>
<dbReference type="Pfam" id="PF13676">
    <property type="entry name" value="TIR_2"/>
    <property type="match status" value="1"/>
</dbReference>
<protein>
    <submittedName>
        <fullName evidence="2">Toll/interleukin-1 receptor domain-containing protein</fullName>
    </submittedName>
</protein>
<dbReference type="InterPro" id="IPR035897">
    <property type="entry name" value="Toll_tir_struct_dom_sf"/>
</dbReference>
<dbReference type="Gene3D" id="3.40.50.10140">
    <property type="entry name" value="Toll/interleukin-1 receptor homology (TIR) domain"/>
    <property type="match status" value="1"/>
</dbReference>
<name>A0ABR9XRM4_9CHLB</name>
<dbReference type="SUPFAM" id="SSF52200">
    <property type="entry name" value="Toll/Interleukin receptor TIR domain"/>
    <property type="match status" value="1"/>
</dbReference>
<sequence length="173" mass="19567">MANNLILRKTWPAANFPAPETLATCHQRKDEMIKNQIFISYSGHDEFEASLLQYAIESSLKDKGVKAWTFERDQNLSEKEIAGSLKNKVKESLATIFLVSPNTLNSGATQWMELAYSDAFDIDTYVLLHHLEYKELKGRETGVPPLLLSSQCNPAMKWSSVISQINSMIEVQK</sequence>
<keyword evidence="2" id="KW-0675">Receptor</keyword>
<keyword evidence="3" id="KW-1185">Reference proteome</keyword>
<evidence type="ECO:0000313" key="2">
    <source>
        <dbReference type="EMBL" id="MBF0636542.1"/>
    </source>
</evidence>
<dbReference type="InterPro" id="IPR000157">
    <property type="entry name" value="TIR_dom"/>
</dbReference>
<dbReference type="EMBL" id="JADGII010000006">
    <property type="protein sequence ID" value="MBF0636542.1"/>
    <property type="molecule type" value="Genomic_DNA"/>
</dbReference>
<reference evidence="2 3" key="1">
    <citation type="journal article" date="2020" name="Microorganisms">
        <title>Simultaneous Genome Sequencing of Prosthecochloris ethylica and Desulfuromonas acetoxidans within a Syntrophic Mixture Reveals Unique Pili and Protein Interactions.</title>
        <authorList>
            <person name="Kyndt J.A."/>
            <person name="Van Beeumen J.J."/>
            <person name="Meyer T.E."/>
        </authorList>
    </citation>
    <scope>NUCLEOTIDE SEQUENCE [LARGE SCALE GENOMIC DNA]</scope>
    <source>
        <strain evidence="2 3">N3</strain>
    </source>
</reference>
<evidence type="ECO:0000259" key="1">
    <source>
        <dbReference type="PROSITE" id="PS50104"/>
    </source>
</evidence>
<dbReference type="PROSITE" id="PS50104">
    <property type="entry name" value="TIR"/>
    <property type="match status" value="1"/>
</dbReference>
<feature type="domain" description="TIR" evidence="1">
    <location>
        <begin position="33"/>
        <end position="173"/>
    </location>
</feature>
<proteinExistence type="predicted"/>
<dbReference type="RefSeq" id="WP_175186995.1">
    <property type="nucleotide sequence ID" value="NZ_JABVZQ010000003.1"/>
</dbReference>
<organism evidence="2 3">
    <name type="scientific">Prosthecochloris ethylica</name>
    <dbReference type="NCBI Taxonomy" id="2743976"/>
    <lineage>
        <taxon>Bacteria</taxon>
        <taxon>Pseudomonadati</taxon>
        <taxon>Chlorobiota</taxon>
        <taxon>Chlorobiia</taxon>
        <taxon>Chlorobiales</taxon>
        <taxon>Chlorobiaceae</taxon>
        <taxon>Prosthecochloris</taxon>
    </lineage>
</organism>
<gene>
    <name evidence="2" type="ORF">INT08_05030</name>
</gene>
<accession>A0ABR9XRM4</accession>
<dbReference type="Proteomes" id="UP000619838">
    <property type="component" value="Unassembled WGS sequence"/>
</dbReference>
<evidence type="ECO:0000313" key="3">
    <source>
        <dbReference type="Proteomes" id="UP000619838"/>
    </source>
</evidence>